<keyword evidence="3" id="KW-1185">Reference proteome</keyword>
<dbReference type="InterPro" id="IPR017520">
    <property type="entry name" value="CHP03086"/>
</dbReference>
<accession>A0A934QZE1</accession>
<dbReference type="Pfam" id="PF11716">
    <property type="entry name" value="MDMPI_N"/>
    <property type="match status" value="1"/>
</dbReference>
<dbReference type="InterPro" id="IPR017517">
    <property type="entry name" value="Maleyloyr_isom"/>
</dbReference>
<dbReference type="RefSeq" id="WP_200326323.1">
    <property type="nucleotide sequence ID" value="NZ_JAENJH010000020.1"/>
</dbReference>
<dbReference type="SUPFAM" id="SSF109854">
    <property type="entry name" value="DinB/YfiT-like putative metalloenzymes"/>
    <property type="match status" value="1"/>
</dbReference>
<feature type="domain" description="Mycothiol-dependent maleylpyruvate isomerase metal-binding" evidence="1">
    <location>
        <begin position="14"/>
        <end position="131"/>
    </location>
</feature>
<proteinExistence type="predicted"/>
<reference evidence="2" key="1">
    <citation type="submission" date="2020-12" db="EMBL/GenBank/DDBJ databases">
        <title>Prauserella sp. ASG 168, a novel actinomycete isolated from cave rock.</title>
        <authorList>
            <person name="Suriyachadkun C."/>
        </authorList>
    </citation>
    <scope>NUCLEOTIDE SEQUENCE</scope>
    <source>
        <strain evidence="2">ASG 168</strain>
    </source>
</reference>
<gene>
    <name evidence="2" type="ORF">JHE00_34275</name>
</gene>
<name>A0A934QZE1_9PSEU</name>
<dbReference type="AlphaFoldDB" id="A0A934QZE1"/>
<evidence type="ECO:0000313" key="3">
    <source>
        <dbReference type="Proteomes" id="UP000635245"/>
    </source>
</evidence>
<dbReference type="Proteomes" id="UP000635245">
    <property type="component" value="Unassembled WGS sequence"/>
</dbReference>
<comment type="caution">
    <text evidence="2">The sequence shown here is derived from an EMBL/GenBank/DDBJ whole genome shotgun (WGS) entry which is preliminary data.</text>
</comment>
<dbReference type="InterPro" id="IPR024344">
    <property type="entry name" value="MDMPI_metal-binding"/>
</dbReference>
<dbReference type="NCBIfam" id="TIGR03086">
    <property type="entry name" value="TIGR03086 family metal-binding protein"/>
    <property type="match status" value="1"/>
</dbReference>
<protein>
    <submittedName>
        <fullName evidence="2">TIGR03086 family protein</fullName>
    </submittedName>
</protein>
<dbReference type="GO" id="GO:0046872">
    <property type="term" value="F:metal ion binding"/>
    <property type="evidence" value="ECO:0007669"/>
    <property type="project" value="InterPro"/>
</dbReference>
<evidence type="ECO:0000313" key="2">
    <source>
        <dbReference type="EMBL" id="MBK1789423.1"/>
    </source>
</evidence>
<organism evidence="2 3">
    <name type="scientific">Prauserella cavernicola</name>
    <dbReference type="NCBI Taxonomy" id="2800127"/>
    <lineage>
        <taxon>Bacteria</taxon>
        <taxon>Bacillati</taxon>
        <taxon>Actinomycetota</taxon>
        <taxon>Actinomycetes</taxon>
        <taxon>Pseudonocardiales</taxon>
        <taxon>Pseudonocardiaceae</taxon>
        <taxon>Prauserella</taxon>
    </lineage>
</organism>
<dbReference type="InterPro" id="IPR034660">
    <property type="entry name" value="DinB/YfiT-like"/>
</dbReference>
<dbReference type="EMBL" id="JAENJH010000020">
    <property type="protein sequence ID" value="MBK1789423.1"/>
    <property type="molecule type" value="Genomic_DNA"/>
</dbReference>
<dbReference type="Gene3D" id="1.20.120.450">
    <property type="entry name" value="dinb family like domain"/>
    <property type="match status" value="1"/>
</dbReference>
<evidence type="ECO:0000259" key="1">
    <source>
        <dbReference type="Pfam" id="PF11716"/>
    </source>
</evidence>
<sequence length="193" mass="20410">MNVRELDRRALALAGAAVAAVTPDQLSLPTPCADWTLRGLLRHLVSQNEGFAAAARGEGRSLRVWRDGRLSDDPRTAFAASAALVTDAFAVPDVLDAPFALPEIDERRPFPGRQAIAFHCLDAVVHAWDVAVTVGAAWEPDDELLAAALRVAERVPGEGRGPGAAFDTGVPADGLPLGARLLALLGRSPSWPR</sequence>
<dbReference type="NCBIfam" id="TIGR03083">
    <property type="entry name" value="maleylpyruvate isomerase family mycothiol-dependent enzyme"/>
    <property type="match status" value="1"/>
</dbReference>